<dbReference type="AlphaFoldDB" id="A0A1R0H274"/>
<feature type="compositionally biased region" description="Low complexity" evidence="1">
    <location>
        <begin position="224"/>
        <end position="235"/>
    </location>
</feature>
<dbReference type="EMBL" id="LSSL01000998">
    <property type="protein sequence ID" value="OLY83239.1"/>
    <property type="molecule type" value="Genomic_DNA"/>
</dbReference>
<accession>A0A1R0H274</accession>
<proteinExistence type="predicted"/>
<evidence type="ECO:0000313" key="2">
    <source>
        <dbReference type="EMBL" id="OLY83239.1"/>
    </source>
</evidence>
<feature type="compositionally biased region" description="Polar residues" evidence="1">
    <location>
        <begin position="236"/>
        <end position="252"/>
    </location>
</feature>
<feature type="region of interest" description="Disordered" evidence="1">
    <location>
        <begin position="223"/>
        <end position="252"/>
    </location>
</feature>
<organism evidence="2 3">
    <name type="scientific">Smittium mucronatum</name>
    <dbReference type="NCBI Taxonomy" id="133383"/>
    <lineage>
        <taxon>Eukaryota</taxon>
        <taxon>Fungi</taxon>
        <taxon>Fungi incertae sedis</taxon>
        <taxon>Zoopagomycota</taxon>
        <taxon>Kickxellomycotina</taxon>
        <taxon>Harpellomycetes</taxon>
        <taxon>Harpellales</taxon>
        <taxon>Legeriomycetaceae</taxon>
        <taxon>Smittium</taxon>
    </lineage>
</organism>
<reference evidence="2 3" key="1">
    <citation type="journal article" date="2016" name="Mol. Biol. Evol.">
        <title>Genome-Wide Survey of Gut Fungi (Harpellales) Reveals the First Horizontally Transferred Ubiquitin Gene from a Mosquito Host.</title>
        <authorList>
            <person name="Wang Y."/>
            <person name="White M.M."/>
            <person name="Kvist S."/>
            <person name="Moncalvo J.M."/>
        </authorList>
    </citation>
    <scope>NUCLEOTIDE SEQUENCE [LARGE SCALE GENOMIC DNA]</scope>
    <source>
        <strain evidence="2 3">ALG-7-W6</strain>
    </source>
</reference>
<comment type="caution">
    <text evidence="2">The sequence shown here is derived from an EMBL/GenBank/DDBJ whole genome shotgun (WGS) entry which is preliminary data.</text>
</comment>
<dbReference type="OrthoDB" id="10355452at2759"/>
<protein>
    <submittedName>
        <fullName evidence="2">Uncharacterized protein</fullName>
    </submittedName>
</protein>
<name>A0A1R0H274_9FUNG</name>
<evidence type="ECO:0000256" key="1">
    <source>
        <dbReference type="SAM" id="MobiDB-lite"/>
    </source>
</evidence>
<keyword evidence="3" id="KW-1185">Reference proteome</keyword>
<evidence type="ECO:0000313" key="3">
    <source>
        <dbReference type="Proteomes" id="UP000187455"/>
    </source>
</evidence>
<sequence length="252" mass="27612">MSHDKKVAEDLSRADFINKWVESSLDQDPEHDIQFPPELFVTIDDKAPELITEKTKSSIKSYPFISISSNSQNHENSPSPLQLIDFPASSSIIKSKSSQPLNSIDIAPDQLILKYSENDVEKTDEWGFDCDNLDKDNSPAHSQSSIIFNDAPECSSPSAANSDNGSIIIFRDKKSNSPIIFTPKNLLSISPHSTPATLVKKDHPSSDSIKSVAHIQAGSEIFGNSSNRKLSSNNSDFNTPTITKFNSGTLST</sequence>
<dbReference type="Proteomes" id="UP000187455">
    <property type="component" value="Unassembled WGS sequence"/>
</dbReference>
<gene>
    <name evidence="2" type="ORF">AYI68_g2634</name>
</gene>